<dbReference type="EMBL" id="CP013569">
    <property type="protein sequence ID" value="ANL87128.1"/>
    <property type="molecule type" value="Genomic_DNA"/>
</dbReference>
<dbReference type="RefSeq" id="WP_064832741.1">
    <property type="nucleotide sequence ID" value="NZ_CP013569.1"/>
</dbReference>
<evidence type="ECO:0000313" key="2">
    <source>
        <dbReference type="EMBL" id="ANL87128.1"/>
    </source>
</evidence>
<keyword evidence="2" id="KW-0614">Plasmid</keyword>
<name>A0ABM6CFS8_9HYPH</name>
<feature type="region of interest" description="Disordered" evidence="1">
    <location>
        <begin position="133"/>
        <end position="152"/>
    </location>
</feature>
<gene>
    <name evidence="2" type="ORF">AMC81_PA00107</name>
</gene>
<organism evidence="2 3">
    <name type="scientific">Rhizobium phaseoli</name>
    <dbReference type="NCBI Taxonomy" id="396"/>
    <lineage>
        <taxon>Bacteria</taxon>
        <taxon>Pseudomonadati</taxon>
        <taxon>Pseudomonadota</taxon>
        <taxon>Alphaproteobacteria</taxon>
        <taxon>Hyphomicrobiales</taxon>
        <taxon>Rhizobiaceae</taxon>
        <taxon>Rhizobium/Agrobacterium group</taxon>
        <taxon>Rhizobium</taxon>
    </lineage>
</organism>
<evidence type="ECO:0000256" key="1">
    <source>
        <dbReference type="SAM" id="MobiDB-lite"/>
    </source>
</evidence>
<protein>
    <submittedName>
        <fullName evidence="2">Uncharacterized protein</fullName>
    </submittedName>
</protein>
<reference evidence="2 3" key="1">
    <citation type="submission" date="2015-11" db="EMBL/GenBank/DDBJ databases">
        <title>The limits of bacterial species coexistence and the symbiotic plasmid transference in sympatric Rhizobium populations.</title>
        <authorList>
            <person name="Perez-Carrascal O.M."/>
            <person name="VanInsberghe D."/>
            <person name="Juarez S."/>
            <person name="Polz M.F."/>
            <person name="Vinuesa P."/>
            <person name="Gonzalez V."/>
        </authorList>
    </citation>
    <scope>NUCLEOTIDE SEQUENCE [LARGE SCALE GENOMIC DNA]</scope>
    <source>
        <strain evidence="2 3">N771</strain>
        <plasmid evidence="2 3">pRphaN771a</plasmid>
    </source>
</reference>
<accession>A0ABM6CFS8</accession>
<proteinExistence type="predicted"/>
<geneLocation type="plasmid" evidence="2 3">
    <name>pRphaN771a</name>
</geneLocation>
<sequence>MFKDTVDNTVARAGDYDGDFVLRLRREGSQFYFANRNARPTVAEYRAAAQYLTDSTDVEFDTDAIKAILSLYPSARIDLAAGYIQETHVRDALKDAIANFFLSCDWPRGRDKVDIDAFLAVLHRQAEAMGYTVAEPDQTVPPPTPSNTFQPS</sequence>
<evidence type="ECO:0000313" key="3">
    <source>
        <dbReference type="Proteomes" id="UP000078551"/>
    </source>
</evidence>
<dbReference type="Proteomes" id="UP000078551">
    <property type="component" value="Plasmid pRphaN771a"/>
</dbReference>
<keyword evidence="3" id="KW-1185">Reference proteome</keyword>